<evidence type="ECO:0000256" key="4">
    <source>
        <dbReference type="ARBA" id="ARBA00022777"/>
    </source>
</evidence>
<reference evidence="7 8" key="1">
    <citation type="journal article" date="2022" name="bioRxiv">
        <title>Genomics of Preaxostyla Flagellates Illuminates Evolutionary Transitions and the Path Towards Mitochondrial Loss.</title>
        <authorList>
            <person name="Novak L.V.F."/>
            <person name="Treitli S.C."/>
            <person name="Pyrih J."/>
            <person name="Halakuc P."/>
            <person name="Pipaliya S.V."/>
            <person name="Vacek V."/>
            <person name="Brzon O."/>
            <person name="Soukal P."/>
            <person name="Eme L."/>
            <person name="Dacks J.B."/>
            <person name="Karnkowska A."/>
            <person name="Elias M."/>
            <person name="Hampl V."/>
        </authorList>
    </citation>
    <scope>NUCLEOTIDE SEQUENCE [LARGE SCALE GENOMIC DNA]</scope>
    <source>
        <strain evidence="7">NAU3</strain>
        <tissue evidence="7">Gut</tissue>
    </source>
</reference>
<evidence type="ECO:0000256" key="5">
    <source>
        <dbReference type="ARBA" id="ARBA00022840"/>
    </source>
</evidence>
<comment type="caution">
    <text evidence="7">The sequence shown here is derived from an EMBL/GenBank/DDBJ whole genome shotgun (WGS) entry which is preliminary data.</text>
</comment>
<evidence type="ECO:0000259" key="6">
    <source>
        <dbReference type="PROSITE" id="PS50011"/>
    </source>
</evidence>
<dbReference type="InterPro" id="IPR050660">
    <property type="entry name" value="NEK_Ser/Thr_kinase"/>
</dbReference>
<dbReference type="InterPro" id="IPR016024">
    <property type="entry name" value="ARM-type_fold"/>
</dbReference>
<keyword evidence="4 7" id="KW-0418">Kinase</keyword>
<dbReference type="GO" id="GO:0004683">
    <property type="term" value="F:calcium/calmodulin-dependent protein kinase activity"/>
    <property type="evidence" value="ECO:0007669"/>
    <property type="project" value="UniProtKB-EC"/>
</dbReference>
<organism evidence="7 8">
    <name type="scientific">Blattamonas nauphoetae</name>
    <dbReference type="NCBI Taxonomy" id="2049346"/>
    <lineage>
        <taxon>Eukaryota</taxon>
        <taxon>Metamonada</taxon>
        <taxon>Preaxostyla</taxon>
        <taxon>Oxymonadida</taxon>
        <taxon>Blattamonas</taxon>
    </lineage>
</organism>
<protein>
    <recommendedName>
        <fullName evidence="1">non-specific serine/threonine protein kinase</fullName>
        <ecNumber evidence="1">2.7.11.1</ecNumber>
    </recommendedName>
</protein>
<evidence type="ECO:0000256" key="3">
    <source>
        <dbReference type="ARBA" id="ARBA00022741"/>
    </source>
</evidence>
<evidence type="ECO:0000313" key="8">
    <source>
        <dbReference type="Proteomes" id="UP001281761"/>
    </source>
</evidence>
<dbReference type="EMBL" id="JARBJD010000099">
    <property type="protein sequence ID" value="KAK2952784.1"/>
    <property type="molecule type" value="Genomic_DNA"/>
</dbReference>
<feature type="domain" description="Protein kinase" evidence="6">
    <location>
        <begin position="11"/>
        <end position="260"/>
    </location>
</feature>
<dbReference type="InterPro" id="IPR011989">
    <property type="entry name" value="ARM-like"/>
</dbReference>
<keyword evidence="2 7" id="KW-0808">Transferase</keyword>
<dbReference type="Pfam" id="PF00069">
    <property type="entry name" value="Pkinase"/>
    <property type="match status" value="1"/>
</dbReference>
<dbReference type="InterPro" id="IPR000719">
    <property type="entry name" value="Prot_kinase_dom"/>
</dbReference>
<dbReference type="SUPFAM" id="SSF56112">
    <property type="entry name" value="Protein kinase-like (PK-like)"/>
    <property type="match status" value="1"/>
</dbReference>
<dbReference type="PROSITE" id="PS50011">
    <property type="entry name" value="PROTEIN_KINASE_DOM"/>
    <property type="match status" value="1"/>
</dbReference>
<dbReference type="SUPFAM" id="SSF48371">
    <property type="entry name" value="ARM repeat"/>
    <property type="match status" value="3"/>
</dbReference>
<keyword evidence="8" id="KW-1185">Reference proteome</keyword>
<name>A0ABQ9XMN2_9EUKA</name>
<dbReference type="SMART" id="SM00185">
    <property type="entry name" value="ARM"/>
    <property type="match status" value="6"/>
</dbReference>
<dbReference type="Proteomes" id="UP001281761">
    <property type="component" value="Unassembled WGS sequence"/>
</dbReference>
<proteinExistence type="predicted"/>
<dbReference type="EC" id="2.7.11.1" evidence="1"/>
<evidence type="ECO:0000256" key="2">
    <source>
        <dbReference type="ARBA" id="ARBA00022679"/>
    </source>
</evidence>
<dbReference type="InterPro" id="IPR000225">
    <property type="entry name" value="Armadillo"/>
</dbReference>
<dbReference type="PANTHER" id="PTHR43671:SF13">
    <property type="entry name" value="SERINE_THREONINE-PROTEIN KINASE NEK2"/>
    <property type="match status" value="1"/>
</dbReference>
<dbReference type="InterPro" id="IPR011009">
    <property type="entry name" value="Kinase-like_dom_sf"/>
</dbReference>
<sequence length="1362" mass="152560">MGNAPSDINNWVSISVLGGNKYHPTELVENKVNGQVQVWKKIATSSTNTEKLLTREKNILKKLDHPSIVHCLDAFEFNQKYYIALEYCGNGSLENIIEQKRAKSETFTEEQIWLILIQLAFGLNYMHKKQIVHKDLRPAHIYVDRSNNYLLGEFGITRELEEADDPEGKSELTTLYLAPETIKNKTQTFKSDMFSLGVVGYELMYLRNPFLDEDDITGDFTPDNIVEGYSDDLVSTLLKMLDKNPETRLSSQEFLDLPIVKDRSQEYSEKIDKYFRDQDSNDKKTKQIASEDSGPLKMGAQHTVELMELKVVNYTVPTLPDGMVWPVEIDQPDEADKGKPLPAPKQEHLKVALDEIVDASDPDEALEGLKKILLWLPVMSDNSKHFLVDNRIFKHLIRILQMRPEGDNAFFISGIIDLLLSSNDTWIQTAHEQGVTDGLISLVNRAIPLAQMKRCYSICLFRLTHGPFSVTDRMVRHGLMNTLVSVLGQVDPNILADATMGIYNLNHRAAQHSSITSVQHPYKLMMTENGGIAKLWNLFDVSPEDLLRNLSSRAIAYLFRGSRLPDQYKPLVPYLREAASSVNDTTSAKACVCLMCLEEDSLKPTLQAIHETESAYQLKPELTILKRSIDQSWHEMKTRLVDGGLMADLTRHLDTVSTGDTADTIGEILDILCEDNPYAVDKAFEAGLDKAILKAVSLSGTALKRATMLVIYRMTLYSAQQCQQLVDDGAIGILVDVLDKCEIVLTTDIVVTLHNILSSILTQHEEEEDTNLGEDKEGPVQLSPHPLRQEFVDTGAIPKFLRLFEDDFSSYLTLNVAESLGYIQRGQEVTPEFEPVVEYLRNTIALDQYGVSSVACRALRCMDAGAFEVSRENILAANDAQDCLGDLLFASYGMEFVSVEEEKRFGEDDMLKHLFELYQTHATTKLGQVICQLCANIVDESESRITEALENGGLDVCRTFLKLPTDALTLKHVHFLAALTTGSVDQCDQMVDEGMVAPMMPLLNHVDLEVIRQTVTAFYRILLNGLKASRDEEEHPYIDDFEGCDGPKALFDIFESELADDIQLLSACCLAMLEKGRWLASEECDDADEEVMRGKIVPYIRSFMAPKKSELFKVAVSESLVCLGVNVVDECLEELKALALNNDLEAAVKTDRMIGLNQSLGLSISANSDNDKKLLIKKGLFKTLADTLSSPLCQQETSEDICTALESLCKQKAFAKFALGQGVHKTVLAYIKAHEAQVKRIHVRVLFRMTSITSAELAAFTEADPFPILVRLLSHSDTDVVCEALVTLYNCVRLGVELEEDEKGQHAYLEQLKSLGGVKAVADVFNREIDDFSQNASARLITILYRASGLPAEYQRMEDYLE</sequence>
<keyword evidence="5" id="KW-0067">ATP-binding</keyword>
<dbReference type="Gene3D" id="1.25.10.10">
    <property type="entry name" value="Leucine-rich Repeat Variant"/>
    <property type="match status" value="3"/>
</dbReference>
<evidence type="ECO:0000256" key="1">
    <source>
        <dbReference type="ARBA" id="ARBA00012513"/>
    </source>
</evidence>
<accession>A0ABQ9XMN2</accession>
<keyword evidence="3" id="KW-0547">Nucleotide-binding</keyword>
<evidence type="ECO:0000313" key="7">
    <source>
        <dbReference type="EMBL" id="KAK2952784.1"/>
    </source>
</evidence>
<gene>
    <name evidence="7" type="ORF">BLNAU_12252</name>
</gene>
<dbReference type="PANTHER" id="PTHR43671">
    <property type="entry name" value="SERINE/THREONINE-PROTEIN KINASE NEK"/>
    <property type="match status" value="1"/>
</dbReference>
<dbReference type="Gene3D" id="1.10.510.10">
    <property type="entry name" value="Transferase(Phosphotransferase) domain 1"/>
    <property type="match status" value="1"/>
</dbReference>